<keyword evidence="1" id="KW-0805">Transcription regulation</keyword>
<keyword evidence="5" id="KW-1185">Reference proteome</keyword>
<dbReference type="SUPFAM" id="SSF100950">
    <property type="entry name" value="NagB/RpiA/CoA transferase-like"/>
    <property type="match status" value="1"/>
</dbReference>
<dbReference type="Gene3D" id="1.10.10.10">
    <property type="entry name" value="Winged helix-like DNA-binding domain superfamily/Winged helix DNA-binding domain"/>
    <property type="match status" value="1"/>
</dbReference>
<evidence type="ECO:0000256" key="1">
    <source>
        <dbReference type="ARBA" id="ARBA00023015"/>
    </source>
</evidence>
<dbReference type="Proteomes" id="UP000004198">
    <property type="component" value="Unassembled WGS sequence"/>
</dbReference>
<dbReference type="InterPro" id="IPR037171">
    <property type="entry name" value="NagB/RpiA_transferase-like"/>
</dbReference>
<dbReference type="SUPFAM" id="SSF46785">
    <property type="entry name" value="Winged helix' DNA-binding domain"/>
    <property type="match status" value="1"/>
</dbReference>
<dbReference type="InterPro" id="IPR036388">
    <property type="entry name" value="WH-like_DNA-bd_sf"/>
</dbReference>
<accession>C6PRZ4</accession>
<feature type="domain" description="HTH deoR-type" evidence="3">
    <location>
        <begin position="9"/>
        <end position="64"/>
    </location>
</feature>
<dbReference type="InterPro" id="IPR050313">
    <property type="entry name" value="Carb_Metab_HTH_regulators"/>
</dbReference>
<evidence type="ECO:0000256" key="2">
    <source>
        <dbReference type="ARBA" id="ARBA00023163"/>
    </source>
</evidence>
<dbReference type="OrthoDB" id="9797223at2"/>
<dbReference type="InterPro" id="IPR036390">
    <property type="entry name" value="WH_DNA-bd_sf"/>
</dbReference>
<dbReference type="PRINTS" id="PR00037">
    <property type="entry name" value="HTHLACR"/>
</dbReference>
<keyword evidence="2" id="KW-0804">Transcription</keyword>
<protein>
    <submittedName>
        <fullName evidence="4">Transcriptional regulator, DeoR family</fullName>
    </submittedName>
</protein>
<dbReference type="RefSeq" id="WP_007060446.1">
    <property type="nucleotide sequence ID" value="NZ_ACVI01000019.1"/>
</dbReference>
<dbReference type="eggNOG" id="COG1349">
    <property type="taxonomic scope" value="Bacteria"/>
</dbReference>
<sequence>MKVMIICLQRNVQKKISELLKEQSSLKVIELTEIFNVSESTIRRDLQEMDEKGLLTRTHGGAVSIQSTSFEPSFKEKEIEGHDEKVIIGKIAASMIKDGDTILLDSGTTTLEVAKHITAHRVTVITNSIDISAVLANNENIDLIVTGGSMRFTTRAMVGSITENVLKNFRVDKAFIGTNGISIEEGVTTPNFIEAQTKKVMMNVSNKVIVLADSSKFNKVCFSVISPIRAVSSIITSGNLNKETLKNFEDAGVEIICTEQEE</sequence>
<reference evidence="4 5" key="1">
    <citation type="submission" date="2009-06" db="EMBL/GenBank/DDBJ databases">
        <title>The draft genome of Clostridium carboxidivorans P7.</title>
        <authorList>
            <consortium name="US DOE Joint Genome Institute (JGI-PGF)"/>
            <person name="Lucas S."/>
            <person name="Copeland A."/>
            <person name="Lapidus A."/>
            <person name="Glavina del Rio T."/>
            <person name="Tice H."/>
            <person name="Bruce D."/>
            <person name="Goodwin L."/>
            <person name="Pitluck S."/>
            <person name="Larimer F."/>
            <person name="Land M.L."/>
            <person name="Hauser L."/>
            <person name="Hemme C.L."/>
        </authorList>
    </citation>
    <scope>NUCLEOTIDE SEQUENCE [LARGE SCALE GENOMIC DNA]</scope>
    <source>
        <strain evidence="4 5">P7</strain>
    </source>
</reference>
<evidence type="ECO:0000259" key="3">
    <source>
        <dbReference type="PROSITE" id="PS51000"/>
    </source>
</evidence>
<name>C6PRZ4_9CLOT</name>
<evidence type="ECO:0000313" key="4">
    <source>
        <dbReference type="EMBL" id="EET88046.1"/>
    </source>
</evidence>
<dbReference type="InterPro" id="IPR001034">
    <property type="entry name" value="DeoR_HTH"/>
</dbReference>
<proteinExistence type="predicted"/>
<dbReference type="STRING" id="536227.Ccar_03835"/>
<dbReference type="Pfam" id="PF08220">
    <property type="entry name" value="HTH_DeoR"/>
    <property type="match status" value="1"/>
</dbReference>
<evidence type="ECO:0000313" key="5">
    <source>
        <dbReference type="Proteomes" id="UP000004198"/>
    </source>
</evidence>
<dbReference type="PANTHER" id="PTHR30363">
    <property type="entry name" value="HTH-TYPE TRANSCRIPTIONAL REGULATOR SRLR-RELATED"/>
    <property type="match status" value="1"/>
</dbReference>
<dbReference type="Pfam" id="PF00455">
    <property type="entry name" value="DeoRC"/>
    <property type="match status" value="1"/>
</dbReference>
<dbReference type="AlphaFoldDB" id="C6PRZ4"/>
<dbReference type="EMBL" id="ACVI01000019">
    <property type="protein sequence ID" value="EET88046.1"/>
    <property type="molecule type" value="Genomic_DNA"/>
</dbReference>
<dbReference type="GO" id="GO:0003700">
    <property type="term" value="F:DNA-binding transcription factor activity"/>
    <property type="evidence" value="ECO:0007669"/>
    <property type="project" value="InterPro"/>
</dbReference>
<dbReference type="SMART" id="SM00420">
    <property type="entry name" value="HTH_DEOR"/>
    <property type="match status" value="1"/>
</dbReference>
<dbReference type="SMART" id="SM01134">
    <property type="entry name" value="DeoRC"/>
    <property type="match status" value="1"/>
</dbReference>
<dbReference type="InterPro" id="IPR014036">
    <property type="entry name" value="DeoR-like_C"/>
</dbReference>
<organism evidence="4 5">
    <name type="scientific">Clostridium carboxidivorans P7</name>
    <dbReference type="NCBI Taxonomy" id="536227"/>
    <lineage>
        <taxon>Bacteria</taxon>
        <taxon>Bacillati</taxon>
        <taxon>Bacillota</taxon>
        <taxon>Clostridia</taxon>
        <taxon>Eubacteriales</taxon>
        <taxon>Clostridiaceae</taxon>
        <taxon>Clostridium</taxon>
    </lineage>
</organism>
<gene>
    <name evidence="4" type="ORF">CcarbDRAFT_1561</name>
</gene>
<dbReference type="PANTHER" id="PTHR30363:SF44">
    <property type="entry name" value="AGA OPERON TRANSCRIPTIONAL REPRESSOR-RELATED"/>
    <property type="match status" value="1"/>
</dbReference>
<dbReference type="PROSITE" id="PS51000">
    <property type="entry name" value="HTH_DEOR_2"/>
    <property type="match status" value="1"/>
</dbReference>
<comment type="caution">
    <text evidence="4">The sequence shown here is derived from an EMBL/GenBank/DDBJ whole genome shotgun (WGS) entry which is preliminary data.</text>
</comment>
<dbReference type="Gene3D" id="3.40.50.1360">
    <property type="match status" value="1"/>
</dbReference>